<organism evidence="4 5">
    <name type="scientific">Sorangium cellulosum So0157-2</name>
    <dbReference type="NCBI Taxonomy" id="1254432"/>
    <lineage>
        <taxon>Bacteria</taxon>
        <taxon>Pseudomonadati</taxon>
        <taxon>Myxococcota</taxon>
        <taxon>Polyangia</taxon>
        <taxon>Polyangiales</taxon>
        <taxon>Polyangiaceae</taxon>
        <taxon>Sorangium</taxon>
    </lineage>
</organism>
<proteinExistence type="predicted"/>
<dbReference type="RefSeq" id="WP_020739623.1">
    <property type="nucleotide sequence ID" value="NC_021658.1"/>
</dbReference>
<evidence type="ECO:0000259" key="3">
    <source>
        <dbReference type="Pfam" id="PF02371"/>
    </source>
</evidence>
<feature type="compositionally biased region" description="Polar residues" evidence="1">
    <location>
        <begin position="463"/>
        <end position="480"/>
    </location>
</feature>
<reference evidence="4 5" key="1">
    <citation type="journal article" date="2013" name="Sci. Rep.">
        <title>Extraordinary expansion of a Sorangium cellulosum genome from an alkaline milieu.</title>
        <authorList>
            <person name="Han K."/>
            <person name="Li Z.F."/>
            <person name="Peng R."/>
            <person name="Zhu L.P."/>
            <person name="Zhou T."/>
            <person name="Wang L.G."/>
            <person name="Li S.G."/>
            <person name="Zhang X.B."/>
            <person name="Hu W."/>
            <person name="Wu Z.H."/>
            <person name="Qin N."/>
            <person name="Li Y.Z."/>
        </authorList>
    </citation>
    <scope>NUCLEOTIDE SEQUENCE [LARGE SCALE GENOMIC DNA]</scope>
    <source>
        <strain evidence="4 5">So0157-2</strain>
    </source>
</reference>
<dbReference type="Pfam" id="PF02371">
    <property type="entry name" value="Transposase_20"/>
    <property type="match status" value="1"/>
</dbReference>
<dbReference type="KEGG" id="scu:SCE1572_38720"/>
<name>S4Y363_SORCE</name>
<dbReference type="InterPro" id="IPR002525">
    <property type="entry name" value="Transp_IS110-like_N"/>
</dbReference>
<evidence type="ECO:0000259" key="2">
    <source>
        <dbReference type="Pfam" id="PF01548"/>
    </source>
</evidence>
<dbReference type="NCBIfam" id="NF033542">
    <property type="entry name" value="transpos_IS110"/>
    <property type="match status" value="1"/>
</dbReference>
<dbReference type="STRING" id="1254432.SCE1572_38720"/>
<evidence type="ECO:0000313" key="5">
    <source>
        <dbReference type="Proteomes" id="UP000014803"/>
    </source>
</evidence>
<dbReference type="InterPro" id="IPR047650">
    <property type="entry name" value="Transpos_IS110"/>
</dbReference>
<feature type="domain" description="Transposase IS110-like N-terminal" evidence="2">
    <location>
        <begin position="4"/>
        <end position="149"/>
    </location>
</feature>
<dbReference type="InterPro" id="IPR003346">
    <property type="entry name" value="Transposase_20"/>
</dbReference>
<dbReference type="HOGENOM" id="CLU_036902_1_0_7"/>
<dbReference type="Proteomes" id="UP000014803">
    <property type="component" value="Chromosome"/>
</dbReference>
<feature type="compositionally biased region" description="Low complexity" evidence="1">
    <location>
        <begin position="358"/>
        <end position="367"/>
    </location>
</feature>
<feature type="region of interest" description="Disordered" evidence="1">
    <location>
        <begin position="343"/>
        <end position="375"/>
    </location>
</feature>
<dbReference type="AlphaFoldDB" id="S4Y363"/>
<accession>S4Y363</accession>
<dbReference type="eggNOG" id="COG3547">
    <property type="taxonomic scope" value="Bacteria"/>
</dbReference>
<dbReference type="PANTHER" id="PTHR33055:SF13">
    <property type="entry name" value="TRANSPOSASE"/>
    <property type="match status" value="1"/>
</dbReference>
<gene>
    <name evidence="4" type="ORF">SCE1572_38720</name>
</gene>
<dbReference type="GO" id="GO:0003677">
    <property type="term" value="F:DNA binding"/>
    <property type="evidence" value="ECO:0007669"/>
    <property type="project" value="InterPro"/>
</dbReference>
<feature type="region of interest" description="Disordered" evidence="1">
    <location>
        <begin position="412"/>
        <end position="451"/>
    </location>
</feature>
<dbReference type="GO" id="GO:0006313">
    <property type="term" value="P:DNA transposition"/>
    <property type="evidence" value="ECO:0007669"/>
    <property type="project" value="InterPro"/>
</dbReference>
<protein>
    <submittedName>
        <fullName evidence="4">Uncharacterized protein</fullName>
    </submittedName>
</protein>
<feature type="domain" description="Transposase IS116/IS110/IS902 C-terminal" evidence="3">
    <location>
        <begin position="213"/>
        <end position="289"/>
    </location>
</feature>
<dbReference type="PANTHER" id="PTHR33055">
    <property type="entry name" value="TRANSPOSASE FOR INSERTION SEQUENCE ELEMENT IS1111A"/>
    <property type="match status" value="1"/>
</dbReference>
<evidence type="ECO:0000256" key="1">
    <source>
        <dbReference type="SAM" id="MobiDB-lite"/>
    </source>
</evidence>
<dbReference type="PATRIC" id="fig|1254432.3.peg.8771"/>
<dbReference type="GO" id="GO:0004803">
    <property type="term" value="F:transposase activity"/>
    <property type="evidence" value="ECO:0007669"/>
    <property type="project" value="InterPro"/>
</dbReference>
<dbReference type="EMBL" id="CP003969">
    <property type="protein sequence ID" value="AGP39912.1"/>
    <property type="molecule type" value="Genomic_DNA"/>
</dbReference>
<feature type="compositionally biased region" description="Low complexity" evidence="1">
    <location>
        <begin position="417"/>
        <end position="451"/>
    </location>
</feature>
<dbReference type="Pfam" id="PF01548">
    <property type="entry name" value="DEDD_Tnp_IS110"/>
    <property type="match status" value="1"/>
</dbReference>
<feature type="region of interest" description="Disordered" evidence="1">
    <location>
        <begin position="463"/>
        <end position="483"/>
    </location>
</feature>
<sequence>MTVVGLDVHKRVVEAVVLRAEDGRILHRERFACTREELVRFATKRLGPKARVALEATTNTWSIVELLRPYTGELVVSNPMRTRAIAEAKVKTDKVDALVLAQLLRADFLPRVWQPDGMTQARRRLTARRASLVSDRTRVKNRIHAVLHQRLMEPPVSDLFGTKGMRWLQTLELDAAGRLAIDSELRLLRQIEIEMKAVDEALAVDGYDDPRVRLLMTLPGVDVAVAQTLLATLGDIQRFKDPDAAASYMGLVPSTRQSAEHCYHGPITKQGKGQARWMLVQAAQHLSAHPGPLGVFFRRLAKKKNRNVAVVATARKLVTIAWHMLKNNEPYRYAIPRSTETKLSRMRVKATGERRRTGPPTGQPRPTAYGSGVRTRTVPALDTIYEREGLPPIAPLSDGELRMLRQQKVLKHVAQTSRPQRLPRRAAAAEPPEAAGAAASSQRSVQPASASSSGSAAVAMADTSVSPASTDQSASACTSLRSRREADSTLPLKSYAWLVTTPAPSYTWYGRPRGFCDVMTGPVPAENDALARFGLERPDQVLVLQPHLDRGQLGPRIRP</sequence>
<evidence type="ECO:0000313" key="4">
    <source>
        <dbReference type="EMBL" id="AGP39912.1"/>
    </source>
</evidence>